<dbReference type="AlphaFoldDB" id="A0A923KIU5"/>
<sequence length="171" mass="19151">MINSKIEAIEERFAIGEINTNIYQKFRDNYTKEQADLEYGLDNSSISSSNLNLAIEKALTISSKLSNLWQSGDLIQKKKIQNLIFPSGIGYDKSGGKVQTKRVNSIFSSIPLLAKGLSETKNGGPVNFNKFSVLVTSAGLNILTKLRFEKRKLQLINSFKIDLTLEFSFYS</sequence>
<reference evidence="1" key="1">
    <citation type="submission" date="2020-08" db="EMBL/GenBank/DDBJ databases">
        <title>Hyunsoonleella sp. strain SJ7 genome sequencing and assembly.</title>
        <authorList>
            <person name="Kim I."/>
        </authorList>
    </citation>
    <scope>NUCLEOTIDE SEQUENCE</scope>
    <source>
        <strain evidence="1">SJ7</strain>
    </source>
</reference>
<protein>
    <submittedName>
        <fullName evidence="1">Uncharacterized protein</fullName>
    </submittedName>
</protein>
<organism evidence="1 2">
    <name type="scientific">Hyunsoonleella aquatilis</name>
    <dbReference type="NCBI Taxonomy" id="2762758"/>
    <lineage>
        <taxon>Bacteria</taxon>
        <taxon>Pseudomonadati</taxon>
        <taxon>Bacteroidota</taxon>
        <taxon>Flavobacteriia</taxon>
        <taxon>Flavobacteriales</taxon>
        <taxon>Flavobacteriaceae</taxon>
    </lineage>
</organism>
<dbReference type="Proteomes" id="UP000656244">
    <property type="component" value="Unassembled WGS sequence"/>
</dbReference>
<evidence type="ECO:0000313" key="2">
    <source>
        <dbReference type="Proteomes" id="UP000656244"/>
    </source>
</evidence>
<gene>
    <name evidence="1" type="ORF">H7U19_12430</name>
</gene>
<proteinExistence type="predicted"/>
<dbReference type="EMBL" id="JACNMF010000004">
    <property type="protein sequence ID" value="MBC3759219.1"/>
    <property type="molecule type" value="Genomic_DNA"/>
</dbReference>
<comment type="caution">
    <text evidence="1">The sequence shown here is derived from an EMBL/GenBank/DDBJ whole genome shotgun (WGS) entry which is preliminary data.</text>
</comment>
<keyword evidence="2" id="KW-1185">Reference proteome</keyword>
<accession>A0A923KIU5</accession>
<dbReference type="RefSeq" id="WP_186562853.1">
    <property type="nucleotide sequence ID" value="NZ_JACNMF010000004.1"/>
</dbReference>
<evidence type="ECO:0000313" key="1">
    <source>
        <dbReference type="EMBL" id="MBC3759219.1"/>
    </source>
</evidence>
<name>A0A923KIU5_9FLAO</name>